<dbReference type="GO" id="GO:0004826">
    <property type="term" value="F:phenylalanine-tRNA ligase activity"/>
    <property type="evidence" value="ECO:0007669"/>
    <property type="project" value="UniProtKB-EC"/>
</dbReference>
<dbReference type="Pfam" id="PF03147">
    <property type="entry name" value="FDX-ACB"/>
    <property type="match status" value="1"/>
</dbReference>
<evidence type="ECO:0000256" key="3">
    <source>
        <dbReference type="ARBA" id="ARBA00012814"/>
    </source>
</evidence>
<proteinExistence type="inferred from homology"/>
<dbReference type="SUPFAM" id="SSF54991">
    <property type="entry name" value="Anticodon-binding domain of PheRS"/>
    <property type="match status" value="1"/>
</dbReference>
<dbReference type="EC" id="6.1.1.20" evidence="3"/>
<dbReference type="PANTHER" id="PTHR11538">
    <property type="entry name" value="PHENYLALANYL-TRNA SYNTHETASE"/>
    <property type="match status" value="1"/>
</dbReference>
<dbReference type="SMART" id="SM00896">
    <property type="entry name" value="FDX-ACB"/>
    <property type="match status" value="1"/>
</dbReference>
<evidence type="ECO:0000256" key="1">
    <source>
        <dbReference type="ARBA" id="ARBA00004305"/>
    </source>
</evidence>
<dbReference type="Pfam" id="PF01409">
    <property type="entry name" value="tRNA-synt_2d"/>
    <property type="match status" value="1"/>
</dbReference>
<comment type="catalytic activity">
    <reaction evidence="12">
        <text>tRNA(Phe) + L-phenylalanine + ATP = L-phenylalanyl-tRNA(Phe) + AMP + diphosphate + H(+)</text>
        <dbReference type="Rhea" id="RHEA:19413"/>
        <dbReference type="Rhea" id="RHEA-COMP:9668"/>
        <dbReference type="Rhea" id="RHEA-COMP:9699"/>
        <dbReference type="ChEBI" id="CHEBI:15378"/>
        <dbReference type="ChEBI" id="CHEBI:30616"/>
        <dbReference type="ChEBI" id="CHEBI:33019"/>
        <dbReference type="ChEBI" id="CHEBI:58095"/>
        <dbReference type="ChEBI" id="CHEBI:78442"/>
        <dbReference type="ChEBI" id="CHEBI:78531"/>
        <dbReference type="ChEBI" id="CHEBI:456215"/>
        <dbReference type="EC" id="6.1.1.20"/>
    </reaction>
</comment>
<dbReference type="Gene3D" id="3.30.70.380">
    <property type="entry name" value="Ferrodoxin-fold anticodon-binding domain"/>
    <property type="match status" value="1"/>
</dbReference>
<dbReference type="FunFam" id="3.30.70.380:FF:000003">
    <property type="entry name" value="Phenylalanine--tRNA ligase chloroplastic/mitochondrial"/>
    <property type="match status" value="1"/>
</dbReference>
<evidence type="ECO:0000313" key="17">
    <source>
        <dbReference type="Proteomes" id="UP000797356"/>
    </source>
</evidence>
<dbReference type="InterPro" id="IPR045864">
    <property type="entry name" value="aa-tRNA-synth_II/BPL/LPL"/>
</dbReference>
<dbReference type="GO" id="GO:0006432">
    <property type="term" value="P:phenylalanyl-tRNA aminoacylation"/>
    <property type="evidence" value="ECO:0007669"/>
    <property type="project" value="InterPro"/>
</dbReference>
<dbReference type="SUPFAM" id="SSF55681">
    <property type="entry name" value="Class II aaRS and biotin synthetases"/>
    <property type="match status" value="1"/>
</dbReference>
<dbReference type="Gene3D" id="3.30.930.10">
    <property type="entry name" value="Bira Bifunctional Protein, Domain 2"/>
    <property type="match status" value="1"/>
</dbReference>
<evidence type="ECO:0000256" key="11">
    <source>
        <dbReference type="ARBA" id="ARBA00031194"/>
    </source>
</evidence>
<keyword evidence="6" id="KW-0067">ATP-binding</keyword>
<evidence type="ECO:0000259" key="14">
    <source>
        <dbReference type="PROSITE" id="PS50862"/>
    </source>
</evidence>
<evidence type="ECO:0000256" key="10">
    <source>
        <dbReference type="ARBA" id="ARBA00023146"/>
    </source>
</evidence>
<comment type="similarity">
    <text evidence="2">Belongs to the class-II aminoacyl-tRNA synthetase family.</text>
</comment>
<gene>
    <name evidence="16" type="ORF">COCNU_01G002590</name>
</gene>
<evidence type="ECO:0000256" key="13">
    <source>
        <dbReference type="ARBA" id="ARBA00057761"/>
    </source>
</evidence>
<dbReference type="OrthoDB" id="4457at2759"/>
<dbReference type="GO" id="GO:0000049">
    <property type="term" value="F:tRNA binding"/>
    <property type="evidence" value="ECO:0007669"/>
    <property type="project" value="InterPro"/>
</dbReference>
<dbReference type="Proteomes" id="UP000797356">
    <property type="component" value="Chromosome 1"/>
</dbReference>
<dbReference type="InterPro" id="IPR004530">
    <property type="entry name" value="Phe-tRNA-synth_IIc_mito"/>
</dbReference>
<evidence type="ECO:0000313" key="16">
    <source>
        <dbReference type="EMBL" id="KAG1326325.1"/>
    </source>
</evidence>
<name>A0A8K0HTA5_COCNU</name>
<evidence type="ECO:0000256" key="12">
    <source>
        <dbReference type="ARBA" id="ARBA00049255"/>
    </source>
</evidence>
<keyword evidence="4 16" id="KW-0436">Ligase</keyword>
<dbReference type="FunFam" id="3.30.930.10:FF:000083">
    <property type="entry name" value="Phenylalanine--tRNA ligase"/>
    <property type="match status" value="1"/>
</dbReference>
<dbReference type="InterPro" id="IPR005121">
    <property type="entry name" value="Fdx_antiC-bd"/>
</dbReference>
<keyword evidence="17" id="KW-1185">Reference proteome</keyword>
<evidence type="ECO:0000256" key="2">
    <source>
        <dbReference type="ARBA" id="ARBA00008226"/>
    </source>
</evidence>
<evidence type="ECO:0000256" key="8">
    <source>
        <dbReference type="ARBA" id="ARBA00022946"/>
    </source>
</evidence>
<keyword evidence="7" id="KW-0648">Protein biosynthesis</keyword>
<dbReference type="InterPro" id="IPR036690">
    <property type="entry name" value="Fdx_antiC-bd_sf"/>
</dbReference>
<dbReference type="PROSITE" id="PS51447">
    <property type="entry name" value="FDX_ACB"/>
    <property type="match status" value="1"/>
</dbReference>
<dbReference type="CDD" id="cd00496">
    <property type="entry name" value="PheRS_alpha_core"/>
    <property type="match status" value="1"/>
</dbReference>
<dbReference type="AlphaFoldDB" id="A0A8K0HTA5"/>
<comment type="function">
    <text evidence="13">Is responsible for the charging of tRNA(Phe) with phenylalanine in mitochondrial translation.</text>
</comment>
<evidence type="ECO:0000256" key="9">
    <source>
        <dbReference type="ARBA" id="ARBA00023128"/>
    </source>
</evidence>
<organism evidence="16 17">
    <name type="scientific">Cocos nucifera</name>
    <name type="common">Coconut palm</name>
    <dbReference type="NCBI Taxonomy" id="13894"/>
    <lineage>
        <taxon>Eukaryota</taxon>
        <taxon>Viridiplantae</taxon>
        <taxon>Streptophyta</taxon>
        <taxon>Embryophyta</taxon>
        <taxon>Tracheophyta</taxon>
        <taxon>Spermatophyta</taxon>
        <taxon>Magnoliopsida</taxon>
        <taxon>Liliopsida</taxon>
        <taxon>Arecaceae</taxon>
        <taxon>Arecoideae</taxon>
        <taxon>Cocoseae</taxon>
        <taxon>Attaleinae</taxon>
        <taxon>Cocos</taxon>
    </lineage>
</organism>
<keyword evidence="10" id="KW-0030">Aminoacyl-tRNA synthetase</keyword>
<comment type="caution">
    <text evidence="16">The sequence shown here is derived from an EMBL/GenBank/DDBJ whole genome shotgun (WGS) entry which is preliminary data.</text>
</comment>
<evidence type="ECO:0000256" key="4">
    <source>
        <dbReference type="ARBA" id="ARBA00022598"/>
    </source>
</evidence>
<dbReference type="EMBL" id="CM017872">
    <property type="protein sequence ID" value="KAG1326325.1"/>
    <property type="molecule type" value="Genomic_DNA"/>
</dbReference>
<dbReference type="GO" id="GO:0005759">
    <property type="term" value="C:mitochondrial matrix"/>
    <property type="evidence" value="ECO:0007669"/>
    <property type="project" value="UniProtKB-SubCell"/>
</dbReference>
<evidence type="ECO:0000256" key="6">
    <source>
        <dbReference type="ARBA" id="ARBA00022840"/>
    </source>
</evidence>
<comment type="subcellular location">
    <subcellularLocation>
        <location evidence="1">Mitochondrion matrix</location>
    </subcellularLocation>
</comment>
<evidence type="ECO:0000256" key="5">
    <source>
        <dbReference type="ARBA" id="ARBA00022741"/>
    </source>
</evidence>
<evidence type="ECO:0000256" key="7">
    <source>
        <dbReference type="ARBA" id="ARBA00022917"/>
    </source>
</evidence>
<reference evidence="16" key="2">
    <citation type="submission" date="2019-07" db="EMBL/GenBank/DDBJ databases">
        <authorList>
            <person name="Yang Y."/>
            <person name="Bocs S."/>
            <person name="Baudouin L."/>
        </authorList>
    </citation>
    <scope>NUCLEOTIDE SEQUENCE</scope>
    <source>
        <tissue evidence="16">Spear leaf of Hainan Tall coconut</tissue>
    </source>
</reference>
<dbReference type="NCBIfam" id="TIGR00469">
    <property type="entry name" value="pheS_mito"/>
    <property type="match status" value="1"/>
</dbReference>
<sequence length="432" mass="49143">MATPLSHLALLKSPSYLLRRHHSFAPPSLSGFLSFRSLSSPLSSPFSSLSSNRSSNKWKQPTAALLEIGGVKIAKDDVVKENDPTNNVPDTIFSKLGVELHRRDNHPIGILKNAIYDYFDTNFPAKFVKFDDLCPIVSIKENFDDVLVPADHISRSYNDTYYVDAQTVLRCHTSAHQAELLRKGHTHFLVTGDVYRRDSIDSTHYPVFHQMEGVCVFSPDDWAGSGMDATSYVAMDLKKSLEGAVDMRWVDTYFPFTNPSFELEIFFQEKWMEVLGCGVTEQEILRRSGRTDGVAWAFGLGLERLAMVLFDIPDIRLFWSTDQRFTSQFSEGKLGIKFKPFSKYPPCYKDMSFWISDSFTENNLCEVVRGIAGDLVEEVQLIDNFTNKKGMTSHCYRIAYRSMERSLTDEEINQLQGLVREAVQSKLNVVLR</sequence>
<dbReference type="PANTHER" id="PTHR11538:SF41">
    <property type="entry name" value="PHENYLALANINE--TRNA LIGASE, MITOCHONDRIAL"/>
    <property type="match status" value="1"/>
</dbReference>
<feature type="domain" description="FDX-ACB" evidence="15">
    <location>
        <begin position="342"/>
        <end position="432"/>
    </location>
</feature>
<keyword evidence="8" id="KW-0809">Transit peptide</keyword>
<dbReference type="InterPro" id="IPR006195">
    <property type="entry name" value="aa-tRNA-synth_II"/>
</dbReference>
<dbReference type="PROSITE" id="PS50862">
    <property type="entry name" value="AA_TRNA_LIGASE_II"/>
    <property type="match status" value="1"/>
</dbReference>
<feature type="domain" description="Aminoacyl-transfer RNA synthetases class-II family profile" evidence="14">
    <location>
        <begin position="192"/>
        <end position="340"/>
    </location>
</feature>
<keyword evidence="9" id="KW-0496">Mitochondrion</keyword>
<keyword evidence="5" id="KW-0547">Nucleotide-binding</keyword>
<dbReference type="InterPro" id="IPR002319">
    <property type="entry name" value="Phenylalanyl-tRNA_Synthase"/>
</dbReference>
<evidence type="ECO:0000259" key="15">
    <source>
        <dbReference type="PROSITE" id="PS51447"/>
    </source>
</evidence>
<reference evidence="16" key="1">
    <citation type="journal article" date="2017" name="Gigascience">
        <title>The genome draft of coconut (Cocos nucifera).</title>
        <authorList>
            <person name="Xiao Y."/>
            <person name="Xu P."/>
            <person name="Fan H."/>
            <person name="Baudouin L."/>
            <person name="Xia W."/>
            <person name="Bocs S."/>
            <person name="Xu J."/>
            <person name="Li Q."/>
            <person name="Guo A."/>
            <person name="Zhou L."/>
            <person name="Li J."/>
            <person name="Wu Y."/>
            <person name="Ma Z."/>
            <person name="Armero A."/>
            <person name="Issali A.E."/>
            <person name="Liu N."/>
            <person name="Peng M."/>
            <person name="Yang Y."/>
        </authorList>
    </citation>
    <scope>NUCLEOTIDE SEQUENCE</scope>
    <source>
        <tissue evidence="16">Spear leaf of Hainan Tall coconut</tissue>
    </source>
</reference>
<accession>A0A8K0HTA5</accession>
<protein>
    <recommendedName>
        <fullName evidence="3">phenylalanine--tRNA ligase</fullName>
        <ecNumber evidence="3">6.1.1.20</ecNumber>
    </recommendedName>
    <alternativeName>
        <fullName evidence="11">Phenylalanyl-tRNA synthetase</fullName>
    </alternativeName>
</protein>
<dbReference type="GO" id="GO:0005524">
    <property type="term" value="F:ATP binding"/>
    <property type="evidence" value="ECO:0007669"/>
    <property type="project" value="UniProtKB-KW"/>
</dbReference>